<feature type="region of interest" description="Disordered" evidence="1">
    <location>
        <begin position="387"/>
        <end position="515"/>
    </location>
</feature>
<gene>
    <name evidence="5" type="ORF">ERS852578_01183</name>
</gene>
<keyword evidence="2" id="KW-1133">Transmembrane helix</keyword>
<evidence type="ECO:0000256" key="3">
    <source>
        <dbReference type="SAM" id="SignalP"/>
    </source>
</evidence>
<dbReference type="RefSeq" id="WP_055182762.1">
    <property type="nucleotide sequence ID" value="NZ_CYYC01000011.1"/>
</dbReference>
<organism evidence="5 6">
    <name type="scientific">Anaerobutyricum hallii</name>
    <dbReference type="NCBI Taxonomy" id="39488"/>
    <lineage>
        <taxon>Bacteria</taxon>
        <taxon>Bacillati</taxon>
        <taxon>Bacillota</taxon>
        <taxon>Clostridia</taxon>
        <taxon>Lachnospirales</taxon>
        <taxon>Lachnospiraceae</taxon>
        <taxon>Anaerobutyricum</taxon>
    </lineage>
</organism>
<feature type="chain" id="PRO_5008011878" evidence="3">
    <location>
        <begin position="30"/>
        <end position="543"/>
    </location>
</feature>
<feature type="compositionally biased region" description="Basic and acidic residues" evidence="1">
    <location>
        <begin position="391"/>
        <end position="403"/>
    </location>
</feature>
<dbReference type="AlphaFoldDB" id="A0A173SWS5"/>
<feature type="compositionally biased region" description="Basic and acidic residues" evidence="1">
    <location>
        <begin position="135"/>
        <end position="144"/>
    </location>
</feature>
<feature type="compositionally biased region" description="Basic and acidic residues" evidence="1">
    <location>
        <begin position="67"/>
        <end position="128"/>
    </location>
</feature>
<protein>
    <submittedName>
        <fullName evidence="5">DNA repair protein RAD4</fullName>
    </submittedName>
</protein>
<evidence type="ECO:0000313" key="6">
    <source>
        <dbReference type="Proteomes" id="UP000095390"/>
    </source>
</evidence>
<feature type="domain" description="MBG" evidence="4">
    <location>
        <begin position="325"/>
        <end position="387"/>
    </location>
</feature>
<keyword evidence="2" id="KW-0472">Membrane</keyword>
<proteinExistence type="predicted"/>
<feature type="transmembrane region" description="Helical" evidence="2">
    <location>
        <begin position="519"/>
        <end position="537"/>
    </location>
</feature>
<evidence type="ECO:0000259" key="4">
    <source>
        <dbReference type="Pfam" id="PF18676"/>
    </source>
</evidence>
<feature type="region of interest" description="Disordered" evidence="1">
    <location>
        <begin position="35"/>
        <end position="144"/>
    </location>
</feature>
<dbReference type="InterPro" id="IPR041286">
    <property type="entry name" value="MBG_2"/>
</dbReference>
<feature type="signal peptide" evidence="3">
    <location>
        <begin position="1"/>
        <end position="29"/>
    </location>
</feature>
<evidence type="ECO:0000256" key="1">
    <source>
        <dbReference type="SAM" id="MobiDB-lite"/>
    </source>
</evidence>
<evidence type="ECO:0000313" key="5">
    <source>
        <dbReference type="EMBL" id="CUM93588.1"/>
    </source>
</evidence>
<sequence>MKKRIYKNLLALTLACSVALSTAPVSSFARDVAAVSESEATTEAPKEKATEVEKKTEVSKDATTVTEKTEASEEKTTAAEKTEAPEEKTIAAEKTEAETSEEKTTSKKTKTSEKKATDPECVKPDKPVVDGPTPEGKKDTDEATKPSTVTLHFNQSMPGHVLSVSKASSFNFGGYASDKKATVKASYVGIAWNGKGYSSSTPSYKAGTYTETLYVTDAAYSATPISRTYTITRANTHIIINNPVDCTYDGSAFAVDATVYDDNNNEVTKANVTYIRVDGGKYIYLGFTAPVEAGAYIAIATYPGDATHRPSAAKSFFIIHPKAVKVNIDYKEKYVGDKDPELTYKAEGVLDGDSLGLKLTREAGEEAGYYDIYPDTSSLNPNYKLAETPDGTDHFHILKRDSGETPNPGTTETPNPGTTETPNPGTTETPNPGTTETPDPGTTETPADDSSATTTETPADDSSATTTETPSVDPSENTDPTTKTTKKTTTQKKANTKKATTKKNKKSKSSKTGDASNPVLYMVVSVFALVMCAFIVLRRRTDR</sequence>
<evidence type="ECO:0000256" key="2">
    <source>
        <dbReference type="SAM" id="Phobius"/>
    </source>
</evidence>
<reference evidence="5 6" key="1">
    <citation type="submission" date="2015-09" db="EMBL/GenBank/DDBJ databases">
        <authorList>
            <consortium name="Pathogen Informatics"/>
        </authorList>
    </citation>
    <scope>NUCLEOTIDE SEQUENCE [LARGE SCALE GENOMIC DNA]</scope>
    <source>
        <strain evidence="5 6">2789STDY5834966</strain>
    </source>
</reference>
<feature type="compositionally biased region" description="Polar residues" evidence="1">
    <location>
        <begin position="448"/>
        <end position="480"/>
    </location>
</feature>
<name>A0A173SWS5_9FIRM</name>
<dbReference type="Pfam" id="PF18676">
    <property type="entry name" value="MBG_2"/>
    <property type="match status" value="1"/>
</dbReference>
<feature type="compositionally biased region" description="Basic and acidic residues" evidence="1">
    <location>
        <begin position="44"/>
        <end position="60"/>
    </location>
</feature>
<keyword evidence="2" id="KW-0812">Transmembrane</keyword>
<feature type="compositionally biased region" description="Low complexity" evidence="1">
    <location>
        <begin position="404"/>
        <end position="445"/>
    </location>
</feature>
<feature type="compositionally biased region" description="Basic residues" evidence="1">
    <location>
        <begin position="484"/>
        <end position="509"/>
    </location>
</feature>
<keyword evidence="3" id="KW-0732">Signal</keyword>
<dbReference type="EMBL" id="CYYC01000011">
    <property type="protein sequence ID" value="CUM93588.1"/>
    <property type="molecule type" value="Genomic_DNA"/>
</dbReference>
<dbReference type="Proteomes" id="UP000095390">
    <property type="component" value="Unassembled WGS sequence"/>
</dbReference>
<accession>A0A173SWS5</accession>